<evidence type="ECO:0000313" key="3">
    <source>
        <dbReference type="Proteomes" id="UP000826656"/>
    </source>
</evidence>
<gene>
    <name evidence="2" type="ORF">KY290_024836</name>
</gene>
<keyword evidence="3" id="KW-1185">Reference proteome</keyword>
<feature type="coiled-coil region" evidence="1">
    <location>
        <begin position="64"/>
        <end position="160"/>
    </location>
</feature>
<dbReference type="InterPro" id="IPR046934">
    <property type="entry name" value="PIR2-like"/>
</dbReference>
<sequence>MQATRRLGKDKVELKLIRQEKKDAEKVHQEKQILEENTMERIMEIEQMLVNTNSMSETIINSLLNTLEMDNVGLKKDMEIQQQEKANKVVDQFKVLMKQEEWVKQRLLQQAESMKEERELLRVQGKVQRDNFRERIERNMQKYKEEILNCESEISQLRFQSER</sequence>
<comment type="caution">
    <text evidence="2">The sequence shown here is derived from an EMBL/GenBank/DDBJ whole genome shotgun (WGS) entry which is preliminary data.</text>
</comment>
<evidence type="ECO:0000313" key="2">
    <source>
        <dbReference type="EMBL" id="KAH0754566.1"/>
    </source>
</evidence>
<reference evidence="2 3" key="1">
    <citation type="journal article" date="2021" name="bioRxiv">
        <title>Chromosome-scale and haplotype-resolved genome assembly of a tetraploid potato cultivar.</title>
        <authorList>
            <person name="Sun H."/>
            <person name="Jiao W.-B."/>
            <person name="Krause K."/>
            <person name="Campoy J.A."/>
            <person name="Goel M."/>
            <person name="Folz-Donahue K."/>
            <person name="Kukat C."/>
            <person name="Huettel B."/>
            <person name="Schneeberger K."/>
        </authorList>
    </citation>
    <scope>NUCLEOTIDE SEQUENCE [LARGE SCALE GENOMIC DNA]</scope>
    <source>
        <strain evidence="2">SolTubOtavaFocal</strain>
        <tissue evidence="2">Leaves</tissue>
    </source>
</reference>
<name>A0ABQ7UTU5_SOLTU</name>
<dbReference type="PANTHER" id="PTHR46405:SF9">
    <property type="entry name" value="E3 UBIQUITIN-PROTEIN LIGASE RF298"/>
    <property type="match status" value="1"/>
</dbReference>
<dbReference type="Proteomes" id="UP000826656">
    <property type="component" value="Unassembled WGS sequence"/>
</dbReference>
<dbReference type="EMBL" id="JAIVGD010000018">
    <property type="protein sequence ID" value="KAH0754566.1"/>
    <property type="molecule type" value="Genomic_DNA"/>
</dbReference>
<organism evidence="2 3">
    <name type="scientific">Solanum tuberosum</name>
    <name type="common">Potato</name>
    <dbReference type="NCBI Taxonomy" id="4113"/>
    <lineage>
        <taxon>Eukaryota</taxon>
        <taxon>Viridiplantae</taxon>
        <taxon>Streptophyta</taxon>
        <taxon>Embryophyta</taxon>
        <taxon>Tracheophyta</taxon>
        <taxon>Spermatophyta</taxon>
        <taxon>Magnoliopsida</taxon>
        <taxon>eudicotyledons</taxon>
        <taxon>Gunneridae</taxon>
        <taxon>Pentapetalae</taxon>
        <taxon>asterids</taxon>
        <taxon>lamiids</taxon>
        <taxon>Solanales</taxon>
        <taxon>Solanaceae</taxon>
        <taxon>Solanoideae</taxon>
        <taxon>Solaneae</taxon>
        <taxon>Solanum</taxon>
    </lineage>
</organism>
<protein>
    <submittedName>
        <fullName evidence="2">Uncharacterized protein</fullName>
    </submittedName>
</protein>
<evidence type="ECO:0000256" key="1">
    <source>
        <dbReference type="SAM" id="Coils"/>
    </source>
</evidence>
<dbReference type="PANTHER" id="PTHR46405">
    <property type="entry name" value="OS05G0141500 PROTEIN"/>
    <property type="match status" value="1"/>
</dbReference>
<proteinExistence type="predicted"/>
<keyword evidence="1" id="KW-0175">Coiled coil</keyword>
<accession>A0ABQ7UTU5</accession>